<reference evidence="8" key="1">
    <citation type="submission" date="2017-01" db="EMBL/GenBank/DDBJ databases">
        <title>Genome sequence of Rouxiella sp. ERMR1:05.</title>
        <authorList>
            <person name="Kumar R."/>
            <person name="Singh D."/>
            <person name="Kumar S."/>
        </authorList>
    </citation>
    <scope>NUCLEOTIDE SEQUENCE [LARGE SCALE GENOMIC DNA]</scope>
    <source>
        <strain evidence="8">ERMR1:05</strain>
        <plasmid evidence="8">unnamed1</plasmid>
    </source>
</reference>
<evidence type="ECO:0000256" key="2">
    <source>
        <dbReference type="ARBA" id="ARBA00022656"/>
    </source>
</evidence>
<keyword evidence="2" id="KW-0800">Toxin</keyword>
<feature type="region of interest" description="Disordered" evidence="5">
    <location>
        <begin position="188"/>
        <end position="210"/>
    </location>
</feature>
<feature type="domain" description="VENN motif-containing" evidence="6">
    <location>
        <begin position="62"/>
        <end position="109"/>
    </location>
</feature>
<dbReference type="Proteomes" id="UP000239197">
    <property type="component" value="Plasmid unnamed1"/>
</dbReference>
<dbReference type="KEGG" id="rox:BV494_22730"/>
<gene>
    <name evidence="7" type="ORF">BV494_22730</name>
</gene>
<keyword evidence="7" id="KW-0614">Plasmid</keyword>
<protein>
    <recommendedName>
        <fullName evidence="6">VENN motif-containing domain-containing protein</fullName>
    </recommendedName>
</protein>
<evidence type="ECO:0000313" key="8">
    <source>
        <dbReference type="Proteomes" id="UP000239197"/>
    </source>
</evidence>
<evidence type="ECO:0000313" key="7">
    <source>
        <dbReference type="EMBL" id="AVF37733.1"/>
    </source>
</evidence>
<evidence type="ECO:0000256" key="3">
    <source>
        <dbReference type="ARBA" id="ARBA00022913"/>
    </source>
</evidence>
<evidence type="ECO:0000259" key="6">
    <source>
        <dbReference type="Pfam" id="PF04829"/>
    </source>
</evidence>
<organism evidence="7 8">
    <name type="scientific">Rahnella sikkimica</name>
    <dbReference type="NCBI Taxonomy" id="1805933"/>
    <lineage>
        <taxon>Bacteria</taxon>
        <taxon>Pseudomonadati</taxon>
        <taxon>Pseudomonadota</taxon>
        <taxon>Gammaproteobacteria</taxon>
        <taxon>Enterobacterales</taxon>
        <taxon>Yersiniaceae</taxon>
        <taxon>Rahnella</taxon>
    </lineage>
</organism>
<geneLocation type="plasmid" evidence="7 8">
    <name>unnamed1</name>
</geneLocation>
<comment type="subcellular location">
    <subcellularLocation>
        <location evidence="1">Target cell</location>
        <location evidence="1">Target cell cytoplasm</location>
    </subcellularLocation>
</comment>
<sequence length="258" mass="26790">MNADGSTNVAANAMAHAVWGAVAAQMSGGNAAAGAAGAFSGELAARYIAEYYYHAATQADIDKLTQRDRQEISLLSTLAAGVAGATAGNNLSSATTGAQAGKNAVENNMFGLHHEETEQEKEWLGEYDADHPVHPVRITPPDMMGVGISGSSIKIISVDKGKYPESAQHIEDAQNAGQPTVLTIDRGGASMRRKESLKDTPTVPGLDRDEYPPAMFEQGGGGASVRPINPSNNRGAGACIGAQCRNLPDGTSVIIKTK</sequence>
<dbReference type="InterPro" id="IPR006914">
    <property type="entry name" value="VENN_dom"/>
</dbReference>
<dbReference type="RefSeq" id="WP_192938189.1">
    <property type="nucleotide sequence ID" value="NZ_CP019063.1"/>
</dbReference>
<dbReference type="Pfam" id="PF04829">
    <property type="entry name" value="PT-VENN"/>
    <property type="match status" value="1"/>
</dbReference>
<dbReference type="GO" id="GO:0090729">
    <property type="term" value="F:toxin activity"/>
    <property type="evidence" value="ECO:0007669"/>
    <property type="project" value="UniProtKB-KW"/>
</dbReference>
<keyword evidence="3" id="KW-1266">Target cell cytoplasm</keyword>
<accession>A0A2L1UXQ0</accession>
<keyword evidence="8" id="KW-1185">Reference proteome</keyword>
<evidence type="ECO:0000256" key="5">
    <source>
        <dbReference type="SAM" id="MobiDB-lite"/>
    </source>
</evidence>
<proteinExistence type="predicted"/>
<evidence type="ECO:0000256" key="4">
    <source>
        <dbReference type="ARBA" id="ARBA00023026"/>
    </source>
</evidence>
<dbReference type="AlphaFoldDB" id="A0A2L1UXQ0"/>
<name>A0A2L1UXQ0_9GAMM</name>
<dbReference type="EMBL" id="CP019063">
    <property type="protein sequence ID" value="AVF37733.1"/>
    <property type="molecule type" value="Genomic_DNA"/>
</dbReference>
<keyword evidence="4" id="KW-0843">Virulence</keyword>
<evidence type="ECO:0000256" key="1">
    <source>
        <dbReference type="ARBA" id="ARBA00004219"/>
    </source>
</evidence>